<feature type="domain" description="PRC-barrel" evidence="3">
    <location>
        <begin position="365"/>
        <end position="445"/>
    </location>
</feature>
<proteinExistence type="predicted"/>
<evidence type="ECO:0000313" key="4">
    <source>
        <dbReference type="EMBL" id="MET3793373.1"/>
    </source>
</evidence>
<feature type="region of interest" description="Disordered" evidence="1">
    <location>
        <begin position="272"/>
        <end position="354"/>
    </location>
</feature>
<gene>
    <name evidence="4" type="ORF">ABID37_003597</name>
</gene>
<dbReference type="PANTHER" id="PTHR36505:SF1">
    <property type="entry name" value="BLR1072 PROTEIN"/>
    <property type="match status" value="1"/>
</dbReference>
<dbReference type="Gene3D" id="2.30.30.240">
    <property type="entry name" value="PRC-barrel domain"/>
    <property type="match status" value="3"/>
</dbReference>
<evidence type="ECO:0000313" key="5">
    <source>
        <dbReference type="Proteomes" id="UP001549076"/>
    </source>
</evidence>
<dbReference type="Pfam" id="PF05239">
    <property type="entry name" value="PRC"/>
    <property type="match status" value="3"/>
</dbReference>
<evidence type="ECO:0000256" key="2">
    <source>
        <dbReference type="SAM" id="SignalP"/>
    </source>
</evidence>
<keyword evidence="5" id="KW-1185">Reference proteome</keyword>
<feature type="domain" description="PRC-barrel" evidence="3">
    <location>
        <begin position="48"/>
        <end position="127"/>
    </location>
</feature>
<organism evidence="4 5">
    <name type="scientific">Aquamicrobium terrae</name>
    <dbReference type="NCBI Taxonomy" id="1324945"/>
    <lineage>
        <taxon>Bacteria</taxon>
        <taxon>Pseudomonadati</taxon>
        <taxon>Pseudomonadota</taxon>
        <taxon>Alphaproteobacteria</taxon>
        <taxon>Hyphomicrobiales</taxon>
        <taxon>Phyllobacteriaceae</taxon>
        <taxon>Aquamicrobium</taxon>
    </lineage>
</organism>
<feature type="compositionally biased region" description="Low complexity" evidence="1">
    <location>
        <begin position="287"/>
        <end position="350"/>
    </location>
</feature>
<evidence type="ECO:0000256" key="1">
    <source>
        <dbReference type="SAM" id="MobiDB-lite"/>
    </source>
</evidence>
<feature type="signal peptide" evidence="2">
    <location>
        <begin position="1"/>
        <end position="21"/>
    </location>
</feature>
<dbReference type="EMBL" id="JBEPML010000013">
    <property type="protein sequence ID" value="MET3793373.1"/>
    <property type="molecule type" value="Genomic_DNA"/>
</dbReference>
<keyword evidence="2" id="KW-0732">Signal</keyword>
<reference evidence="4 5" key="1">
    <citation type="submission" date="2024-06" db="EMBL/GenBank/DDBJ databases">
        <title>Genomic Encyclopedia of Type Strains, Phase IV (KMG-IV): sequencing the most valuable type-strain genomes for metagenomic binning, comparative biology and taxonomic classification.</title>
        <authorList>
            <person name="Goeker M."/>
        </authorList>
    </citation>
    <scope>NUCLEOTIDE SEQUENCE [LARGE SCALE GENOMIC DNA]</scope>
    <source>
        <strain evidence="4 5">DSM 27865</strain>
    </source>
</reference>
<dbReference type="PANTHER" id="PTHR36505">
    <property type="entry name" value="BLR1072 PROTEIN"/>
    <property type="match status" value="1"/>
</dbReference>
<accession>A0ABV2N4N7</accession>
<comment type="caution">
    <text evidence="4">The sequence shown here is derived from an EMBL/GenBank/DDBJ whole genome shotgun (WGS) entry which is preliminary data.</text>
</comment>
<dbReference type="SUPFAM" id="SSF50346">
    <property type="entry name" value="PRC-barrel domain"/>
    <property type="match status" value="3"/>
</dbReference>
<dbReference type="RefSeq" id="WP_354197239.1">
    <property type="nucleotide sequence ID" value="NZ_JBEPML010000013.1"/>
</dbReference>
<dbReference type="InterPro" id="IPR027275">
    <property type="entry name" value="PRC-brl_dom"/>
</dbReference>
<dbReference type="InterPro" id="IPR011033">
    <property type="entry name" value="PRC_barrel-like_sf"/>
</dbReference>
<protein>
    <submittedName>
        <fullName evidence="4">Sporulation protein YlmC with PRC-barrel domain</fullName>
    </submittedName>
</protein>
<sequence length="469" mass="48462">MIRKLLATTALASLIATGALAQETTAPADTAPTTTEQPAAPVVQADGHLVSNIIGETVYNGTADDAQNIGKVSDLVFDKDGNAVSAIIGVGGFLGIGAKDVAFDYDKLQWAEKNGDRWLIAAVTKEELETQPAFDSTPYKPVTPAAEAPGVAPTDGTASPDGTAEAPATDMQTAPAEPAPAVEPVEGNLASLIIGESVYNGTGDDAQDIGKVNDVVLSKAGQAESLVIGVGGFLGIGQKNVAFDFNKAEWAERDGDRWLVVEATKESLEALPDFDRRGYDPAPAASAEATDTPPAVTPTTDAPATTEAPATTDAPATDTAANPEAQPDATTPVAPAAPQTTEAPTTPDADSTGAIDKSTLTEVQMTDMTANDLNGTTVYGADDAQVGEIGDVVLTPDGQVDAVIVDVGGFLGVGSKPVAVGMDTFKVMADKDGKKYLYTEFTKEQFEAHPAYDKDTYAANRDQQRMMVQ</sequence>
<feature type="chain" id="PRO_5045178446" evidence="2">
    <location>
        <begin position="22"/>
        <end position="469"/>
    </location>
</feature>
<name>A0ABV2N4N7_9HYPH</name>
<feature type="domain" description="PRC-barrel" evidence="3">
    <location>
        <begin position="190"/>
        <end position="267"/>
    </location>
</feature>
<evidence type="ECO:0000259" key="3">
    <source>
        <dbReference type="Pfam" id="PF05239"/>
    </source>
</evidence>
<feature type="region of interest" description="Disordered" evidence="1">
    <location>
        <begin position="131"/>
        <end position="181"/>
    </location>
</feature>
<dbReference type="Proteomes" id="UP001549076">
    <property type="component" value="Unassembled WGS sequence"/>
</dbReference>